<feature type="signal peptide" evidence="1">
    <location>
        <begin position="1"/>
        <end position="19"/>
    </location>
</feature>
<dbReference type="Proteomes" id="UP000245771">
    <property type="component" value="Unassembled WGS sequence"/>
</dbReference>
<feature type="chain" id="PRO_5016273688" evidence="1">
    <location>
        <begin position="20"/>
        <end position="124"/>
    </location>
</feature>
<dbReference type="RefSeq" id="XP_025351731.1">
    <property type="nucleotide sequence ID" value="XM_025503128.1"/>
</dbReference>
<dbReference type="InParanoid" id="A0A316V1K4"/>
<name>A0A316V1K4_9BASI</name>
<evidence type="ECO:0000313" key="3">
    <source>
        <dbReference type="Proteomes" id="UP000245771"/>
    </source>
</evidence>
<dbReference type="AlphaFoldDB" id="A0A316V1K4"/>
<gene>
    <name evidence="2" type="ORF">FA14DRAFT_96250</name>
</gene>
<evidence type="ECO:0000313" key="2">
    <source>
        <dbReference type="EMBL" id="PWN31429.1"/>
    </source>
</evidence>
<keyword evidence="3" id="KW-1185">Reference proteome</keyword>
<organism evidence="2 3">
    <name type="scientific">Meira miltonrushii</name>
    <dbReference type="NCBI Taxonomy" id="1280837"/>
    <lineage>
        <taxon>Eukaryota</taxon>
        <taxon>Fungi</taxon>
        <taxon>Dikarya</taxon>
        <taxon>Basidiomycota</taxon>
        <taxon>Ustilaginomycotina</taxon>
        <taxon>Exobasidiomycetes</taxon>
        <taxon>Exobasidiales</taxon>
        <taxon>Brachybasidiaceae</taxon>
        <taxon>Meira</taxon>
    </lineage>
</organism>
<accession>A0A316V1K4</accession>
<dbReference type="GeneID" id="37024909"/>
<proteinExistence type="predicted"/>
<dbReference type="EMBL" id="KZ819609">
    <property type="protein sequence ID" value="PWN31429.1"/>
    <property type="molecule type" value="Genomic_DNA"/>
</dbReference>
<reference evidence="2 3" key="1">
    <citation type="journal article" date="2018" name="Mol. Biol. Evol.">
        <title>Broad Genomic Sampling Reveals a Smut Pathogenic Ancestry of the Fungal Clade Ustilaginomycotina.</title>
        <authorList>
            <person name="Kijpornyongpan T."/>
            <person name="Mondo S.J."/>
            <person name="Barry K."/>
            <person name="Sandor L."/>
            <person name="Lee J."/>
            <person name="Lipzen A."/>
            <person name="Pangilinan J."/>
            <person name="LaButti K."/>
            <person name="Hainaut M."/>
            <person name="Henrissat B."/>
            <person name="Grigoriev I.V."/>
            <person name="Spatafora J.W."/>
            <person name="Aime M.C."/>
        </authorList>
    </citation>
    <scope>NUCLEOTIDE SEQUENCE [LARGE SCALE GENOMIC DNA]</scope>
    <source>
        <strain evidence="2 3">MCA 3882</strain>
    </source>
</reference>
<protein>
    <submittedName>
        <fullName evidence="2">Uncharacterized protein</fullName>
    </submittedName>
</protein>
<evidence type="ECO:0000256" key="1">
    <source>
        <dbReference type="SAM" id="SignalP"/>
    </source>
</evidence>
<keyword evidence="1" id="KW-0732">Signal</keyword>
<sequence>MNVFYLRSLLIVSNVCVYGLPLEPGESIISAVTPYGGWIIGNLESGHALAESQKHQYHIEQKSEKFFLNPAKIAHHIKGKKALRNFEAHTKNVSQLGIAQQTGLAKVTRSKSGNKNHYEAVQRT</sequence>